<dbReference type="GO" id="GO:0008270">
    <property type="term" value="F:zinc ion binding"/>
    <property type="evidence" value="ECO:0007669"/>
    <property type="project" value="UniProtKB-KW"/>
</dbReference>
<dbReference type="PANTHER" id="PTHR12786:SF2">
    <property type="entry name" value="SPLICING FACTOR 3A SUBUNIT 3"/>
    <property type="match status" value="1"/>
</dbReference>
<dbReference type="GO" id="GO:0003723">
    <property type="term" value="F:RNA binding"/>
    <property type="evidence" value="ECO:0007669"/>
    <property type="project" value="InterPro"/>
</dbReference>
<dbReference type="InterPro" id="IPR036236">
    <property type="entry name" value="Znf_C2H2_sf"/>
</dbReference>
<sequence length="549" mass="64303">MDSIIERQRQIHEEIERVEQAAVQLKMLKLTTHRHQLAREHVLSELVDRIQAKSKDLLEMYKDHSGLRSKEIEKIGQGDGLTEFYSQLGMISNYYRLNPGKIAESQELEFLKYAKAPETKEEREARFKRLRKKWNKEKFDEASLTFGHSKLEKEILAKKAIVSRVQNSADQNNDDLDDEEEPDYFISKTEEETLSSQFSGEEGLGKFVDLIKLHEQYLNLKGTEHYSYLKYIETFTNFNEINFKTKKLPAYQKYLEDLCEYLEGFIKRSSPLTDVKEIENRAVVTQINFGLDKTKNDSKKNDEKNGIYCDACDKYFEKQTTFNGHLQGKKHLKSVETLKEMKKISSDVSNINLSEIKDKNIMTVVANAQLEAKIVSFAKFLEKVIADTCANVERKQSLTEEERNQEIGVEEVEVEESEEDEQEHIYNPLKLPLGWDGKPIPYWLYKLHGLSVEYKCEICGNFIYRGRKAFDVHFQEARHSNNMRRLGIPNSRQFHDIHKIEDAMALWQKVKGEKQLNNRMLDTLEEFEDNEGNVFNRKTYEDLKRQGLL</sequence>
<dbReference type="InterPro" id="IPR000690">
    <property type="entry name" value="Matrin/U1-C_Znf_C2H2"/>
</dbReference>
<keyword evidence="5" id="KW-0862">Zinc</keyword>
<organism evidence="8 9">
    <name type="scientific">Furculomyces boomerangus</name>
    <dbReference type="NCBI Taxonomy" id="61424"/>
    <lineage>
        <taxon>Eukaryota</taxon>
        <taxon>Fungi</taxon>
        <taxon>Fungi incertae sedis</taxon>
        <taxon>Zoopagomycota</taxon>
        <taxon>Kickxellomycotina</taxon>
        <taxon>Harpellomycetes</taxon>
        <taxon>Harpellales</taxon>
        <taxon>Harpellaceae</taxon>
        <taxon>Furculomyces</taxon>
    </lineage>
</organism>
<dbReference type="InterPro" id="IPR031774">
    <property type="entry name" value="SF3A3_dom"/>
</dbReference>
<evidence type="ECO:0000256" key="6">
    <source>
        <dbReference type="ARBA" id="ARBA00023242"/>
    </source>
</evidence>
<dbReference type="SMART" id="SM00355">
    <property type="entry name" value="ZnF_C2H2"/>
    <property type="match status" value="2"/>
</dbReference>
<evidence type="ECO:0000313" key="8">
    <source>
        <dbReference type="EMBL" id="PVU98342.1"/>
    </source>
</evidence>
<comment type="caution">
    <text evidence="8">The sequence shown here is derived from an EMBL/GenBank/DDBJ whole genome shotgun (WGS) entry which is preliminary data.</text>
</comment>
<proteinExistence type="inferred from homology"/>
<dbReference type="InterPro" id="IPR022755">
    <property type="entry name" value="Znf_C2H2_jaz"/>
</dbReference>
<evidence type="ECO:0000259" key="7">
    <source>
        <dbReference type="PROSITE" id="PS50171"/>
    </source>
</evidence>
<dbReference type="PANTHER" id="PTHR12786">
    <property type="entry name" value="SPLICING FACTOR SF3A-RELATED"/>
    <property type="match status" value="1"/>
</dbReference>
<dbReference type="SUPFAM" id="SSF57667">
    <property type="entry name" value="beta-beta-alpha zinc fingers"/>
    <property type="match status" value="1"/>
</dbReference>
<dbReference type="InterPro" id="IPR013087">
    <property type="entry name" value="Znf_C2H2_type"/>
</dbReference>
<dbReference type="STRING" id="61424.A0A2T9Z171"/>
<dbReference type="Proteomes" id="UP000245699">
    <property type="component" value="Unassembled WGS sequence"/>
</dbReference>
<comment type="subcellular location">
    <subcellularLocation>
        <location evidence="1">Nucleus</location>
    </subcellularLocation>
</comment>
<evidence type="ECO:0000313" key="9">
    <source>
        <dbReference type="Proteomes" id="UP000245699"/>
    </source>
</evidence>
<protein>
    <recommendedName>
        <fullName evidence="7">Matrin-type domain-containing protein</fullName>
    </recommendedName>
</protein>
<evidence type="ECO:0000256" key="1">
    <source>
        <dbReference type="ARBA" id="ARBA00004123"/>
    </source>
</evidence>
<dbReference type="OrthoDB" id="2160351at2759"/>
<dbReference type="SMART" id="SM00451">
    <property type="entry name" value="ZnF_U1"/>
    <property type="match status" value="1"/>
</dbReference>
<keyword evidence="6" id="KW-0539">Nucleus</keyword>
<dbReference type="InterPro" id="IPR051421">
    <property type="entry name" value="RNA_Proc_DNA_Dmg_Regulator"/>
</dbReference>
<evidence type="ECO:0000256" key="3">
    <source>
        <dbReference type="ARBA" id="ARBA00022723"/>
    </source>
</evidence>
<dbReference type="Pfam" id="PF16837">
    <property type="entry name" value="SF3A3"/>
    <property type="match status" value="1"/>
</dbReference>
<keyword evidence="3" id="KW-0479">Metal-binding</keyword>
<dbReference type="Gene3D" id="3.30.160.60">
    <property type="entry name" value="Classic Zinc Finger"/>
    <property type="match status" value="1"/>
</dbReference>
<dbReference type="AlphaFoldDB" id="A0A2T9Z171"/>
<accession>A0A2T9Z171</accession>
<dbReference type="EMBL" id="MBFT01000083">
    <property type="protein sequence ID" value="PVU98342.1"/>
    <property type="molecule type" value="Genomic_DNA"/>
</dbReference>
<evidence type="ECO:0000256" key="4">
    <source>
        <dbReference type="ARBA" id="ARBA00022771"/>
    </source>
</evidence>
<name>A0A2T9Z171_9FUNG</name>
<dbReference type="GO" id="GO:0000398">
    <property type="term" value="P:mRNA splicing, via spliceosome"/>
    <property type="evidence" value="ECO:0007669"/>
    <property type="project" value="InterPro"/>
</dbReference>
<comment type="similarity">
    <text evidence="2">Belongs to the SF3A3 family.</text>
</comment>
<dbReference type="Pfam" id="PF12171">
    <property type="entry name" value="zf-C2H2_jaz"/>
    <property type="match status" value="1"/>
</dbReference>
<dbReference type="PROSITE" id="PS50171">
    <property type="entry name" value="ZF_MATRIN"/>
    <property type="match status" value="1"/>
</dbReference>
<dbReference type="InterPro" id="IPR003604">
    <property type="entry name" value="Matrin/U1-like-C_Znf_C2H2"/>
</dbReference>
<reference evidence="8 9" key="1">
    <citation type="journal article" date="2018" name="MBio">
        <title>Comparative Genomics Reveals the Core Gene Toolbox for the Fungus-Insect Symbiosis.</title>
        <authorList>
            <person name="Wang Y."/>
            <person name="Stata M."/>
            <person name="Wang W."/>
            <person name="Stajich J.E."/>
            <person name="White M.M."/>
            <person name="Moncalvo J.M."/>
        </authorList>
    </citation>
    <scope>NUCLEOTIDE SEQUENCE [LARGE SCALE GENOMIC DNA]</scope>
    <source>
        <strain evidence="8 9">AUS-77-4</strain>
    </source>
</reference>
<keyword evidence="4" id="KW-0863">Zinc-finger</keyword>
<dbReference type="InterPro" id="IPR024598">
    <property type="entry name" value="SF3a60/Prp9_C"/>
</dbReference>
<feature type="domain" description="Matrin-type" evidence="7">
    <location>
        <begin position="454"/>
        <end position="485"/>
    </location>
</feature>
<dbReference type="Pfam" id="PF11931">
    <property type="entry name" value="SF3a60_Prp9_C"/>
    <property type="match status" value="1"/>
</dbReference>
<dbReference type="GO" id="GO:0005681">
    <property type="term" value="C:spliceosomal complex"/>
    <property type="evidence" value="ECO:0007669"/>
    <property type="project" value="InterPro"/>
</dbReference>
<evidence type="ECO:0000256" key="5">
    <source>
        <dbReference type="ARBA" id="ARBA00022833"/>
    </source>
</evidence>
<evidence type="ECO:0000256" key="2">
    <source>
        <dbReference type="ARBA" id="ARBA00008776"/>
    </source>
</evidence>
<gene>
    <name evidence="8" type="ORF">BB559_001662</name>
</gene>
<dbReference type="PROSITE" id="PS00028">
    <property type="entry name" value="ZINC_FINGER_C2H2_1"/>
    <property type="match status" value="1"/>
</dbReference>
<keyword evidence="9" id="KW-1185">Reference proteome</keyword>